<evidence type="ECO:0000313" key="1">
    <source>
        <dbReference type="EMBL" id="PQL91278.1"/>
    </source>
</evidence>
<gene>
    <name evidence="1" type="ORF">C4S77_08445</name>
</gene>
<sequence>MIYMNDIINIEWFKKEVLPKLNGYEFEYKFFERGDFGSLYQIEFNSEKIGGNIDFWELDWLGIFVWDNKKKEQLLNVLLEPNQKEEKEKVFKQLEEILI</sequence>
<dbReference type="EMBL" id="PSZM01000041">
    <property type="protein sequence ID" value="PQL91278.1"/>
    <property type="molecule type" value="Genomic_DNA"/>
</dbReference>
<protein>
    <submittedName>
        <fullName evidence="1">Uncharacterized protein</fullName>
    </submittedName>
</protein>
<name>A0A2S8A9M8_9FLAO</name>
<comment type="caution">
    <text evidence="1">The sequence shown here is derived from an EMBL/GenBank/DDBJ whole genome shotgun (WGS) entry which is preliminary data.</text>
</comment>
<dbReference type="Proteomes" id="UP000238042">
    <property type="component" value="Unassembled WGS sequence"/>
</dbReference>
<dbReference type="AlphaFoldDB" id="A0A2S8A9M8"/>
<evidence type="ECO:0000313" key="2">
    <source>
        <dbReference type="Proteomes" id="UP000238042"/>
    </source>
</evidence>
<proteinExistence type="predicted"/>
<reference evidence="1 2" key="1">
    <citation type="submission" date="2018-02" db="EMBL/GenBank/DDBJ databases">
        <title>Genome sequences of Apibacter spp., gut symbionts of Asian honey bees.</title>
        <authorList>
            <person name="Kwong W.K."/>
            <person name="Steele M.I."/>
            <person name="Moran N.A."/>
        </authorList>
    </citation>
    <scope>NUCLEOTIDE SEQUENCE [LARGE SCALE GENOMIC DNA]</scope>
    <source>
        <strain evidence="2">wkB301</strain>
    </source>
</reference>
<keyword evidence="2" id="KW-1185">Reference proteome</keyword>
<organism evidence="1 2">
    <name type="scientific">Apibacter adventoris</name>
    <dbReference type="NCBI Taxonomy" id="1679466"/>
    <lineage>
        <taxon>Bacteria</taxon>
        <taxon>Pseudomonadati</taxon>
        <taxon>Bacteroidota</taxon>
        <taxon>Flavobacteriia</taxon>
        <taxon>Flavobacteriales</taxon>
        <taxon>Weeksellaceae</taxon>
        <taxon>Apibacter</taxon>
    </lineage>
</organism>
<accession>A0A2S8A9M8</accession>